<dbReference type="STRING" id="796925.A0A137PHL9"/>
<comment type="catalytic activity">
    <reaction evidence="14">
        <text>L-histidyl-[translation elongation factor 2] + S-adenosyl-L-methionine = 2-[(3S)-amino-3-carboxypropyl]-L-histidyl-[translation elongation factor 2] + S-methyl-5'-thioadenosine + H(+)</text>
        <dbReference type="Rhea" id="RHEA:36783"/>
        <dbReference type="Rhea" id="RHEA-COMP:9748"/>
        <dbReference type="Rhea" id="RHEA-COMP:9749"/>
        <dbReference type="ChEBI" id="CHEBI:15378"/>
        <dbReference type="ChEBI" id="CHEBI:17509"/>
        <dbReference type="ChEBI" id="CHEBI:29979"/>
        <dbReference type="ChEBI" id="CHEBI:59789"/>
        <dbReference type="ChEBI" id="CHEBI:73995"/>
        <dbReference type="EC" id="2.5.1.108"/>
    </reaction>
</comment>
<evidence type="ECO:0000256" key="2">
    <source>
        <dbReference type="ARBA" id="ARBA00005156"/>
    </source>
</evidence>
<evidence type="ECO:0000256" key="3">
    <source>
        <dbReference type="ARBA" id="ARBA00010173"/>
    </source>
</evidence>
<organism evidence="16 17">
    <name type="scientific">Conidiobolus coronatus (strain ATCC 28846 / CBS 209.66 / NRRL 28638)</name>
    <name type="common">Delacroixia coronata</name>
    <dbReference type="NCBI Taxonomy" id="796925"/>
    <lineage>
        <taxon>Eukaryota</taxon>
        <taxon>Fungi</taxon>
        <taxon>Fungi incertae sedis</taxon>
        <taxon>Zoopagomycota</taxon>
        <taxon>Entomophthoromycotina</taxon>
        <taxon>Entomophthoromycetes</taxon>
        <taxon>Entomophthorales</taxon>
        <taxon>Ancylistaceae</taxon>
        <taxon>Conidiobolus</taxon>
    </lineage>
</organism>
<dbReference type="FunFam" id="3.40.50.11860:FF:000002">
    <property type="entry name" value="2-(3-amino-3-carboxypropyl)histidine synthase subunit 1"/>
    <property type="match status" value="1"/>
</dbReference>
<accession>A0A137PHL9</accession>
<evidence type="ECO:0000256" key="10">
    <source>
        <dbReference type="ARBA" id="ARBA00023014"/>
    </source>
</evidence>
<dbReference type="GO" id="GO:0051536">
    <property type="term" value="F:iron-sulfur cluster binding"/>
    <property type="evidence" value="ECO:0007669"/>
    <property type="project" value="UniProtKB-KW"/>
</dbReference>
<keyword evidence="10" id="KW-0411">Iron-sulfur</keyword>
<feature type="region of interest" description="Disordered" evidence="15">
    <location>
        <begin position="431"/>
        <end position="461"/>
    </location>
</feature>
<dbReference type="Gene3D" id="3.40.50.11860">
    <property type="entry name" value="Diphthamide synthesis DPH1/DPH2 domain 3"/>
    <property type="match status" value="1"/>
</dbReference>
<dbReference type="GO" id="GO:0090560">
    <property type="term" value="F:2-(3-amino-3-carboxypropyl)histidine synthase activity"/>
    <property type="evidence" value="ECO:0007669"/>
    <property type="project" value="UniProtKB-EC"/>
</dbReference>
<dbReference type="NCBIfam" id="TIGR00322">
    <property type="entry name" value="diphth2_R"/>
    <property type="match status" value="1"/>
</dbReference>
<dbReference type="OrthoDB" id="1649088at2759"/>
<evidence type="ECO:0000313" key="17">
    <source>
        <dbReference type="Proteomes" id="UP000070444"/>
    </source>
</evidence>
<evidence type="ECO:0000256" key="9">
    <source>
        <dbReference type="ARBA" id="ARBA00023004"/>
    </source>
</evidence>
<dbReference type="SFLD" id="SFLDS00032">
    <property type="entry name" value="Radical_SAM_3-amino-3-carboxyp"/>
    <property type="match status" value="1"/>
</dbReference>
<dbReference type="InterPro" id="IPR016435">
    <property type="entry name" value="DPH1/DPH2"/>
</dbReference>
<comment type="similarity">
    <text evidence="3">Belongs to the DPH1/DPH2 family. DPH1 subfamily.</text>
</comment>
<dbReference type="EMBL" id="KQ964423">
    <property type="protein sequence ID" value="KXN74504.1"/>
    <property type="molecule type" value="Genomic_DNA"/>
</dbReference>
<evidence type="ECO:0000256" key="12">
    <source>
        <dbReference type="ARBA" id="ARBA00032574"/>
    </source>
</evidence>
<keyword evidence="9" id="KW-0408">Iron</keyword>
<evidence type="ECO:0000256" key="6">
    <source>
        <dbReference type="ARBA" id="ARBA00022679"/>
    </source>
</evidence>
<evidence type="ECO:0000256" key="4">
    <source>
        <dbReference type="ARBA" id="ARBA00012221"/>
    </source>
</evidence>
<dbReference type="PANTHER" id="PTHR10762:SF1">
    <property type="entry name" value="2-(3-AMINO-3-CARBOXYPROPYL)HISTIDINE SYNTHASE SUBUNIT 1"/>
    <property type="match status" value="1"/>
</dbReference>
<protein>
    <recommendedName>
        <fullName evidence="5">2-(3-amino-3-carboxypropyl)histidine synthase subunit 1</fullName>
        <ecNumber evidence="4">2.5.1.108</ecNumber>
    </recommendedName>
    <alternativeName>
        <fullName evidence="12">Diphthamide biosynthesis protein 1</fullName>
    </alternativeName>
    <alternativeName>
        <fullName evidence="13">Diphtheria toxin resistance protein 1</fullName>
    </alternativeName>
    <alternativeName>
        <fullName evidence="11">S-adenosyl-L-methionine:L-histidine 3-amino-3-carboxypropyltransferase 1</fullName>
    </alternativeName>
</protein>
<dbReference type="Pfam" id="PF01866">
    <property type="entry name" value="Diphthamide_syn"/>
    <property type="match status" value="1"/>
</dbReference>
<evidence type="ECO:0000256" key="15">
    <source>
        <dbReference type="SAM" id="MobiDB-lite"/>
    </source>
</evidence>
<gene>
    <name evidence="16" type="ORF">CONCODRAFT_82954</name>
</gene>
<evidence type="ECO:0000256" key="1">
    <source>
        <dbReference type="ARBA" id="ARBA00001966"/>
    </source>
</evidence>
<evidence type="ECO:0000256" key="11">
    <source>
        <dbReference type="ARBA" id="ARBA00031690"/>
    </source>
</evidence>
<evidence type="ECO:0000256" key="8">
    <source>
        <dbReference type="ARBA" id="ARBA00022723"/>
    </source>
</evidence>
<name>A0A137PHL9_CONC2</name>
<proteinExistence type="inferred from homology"/>
<keyword evidence="7" id="KW-0949">S-adenosyl-L-methionine</keyword>
<evidence type="ECO:0000256" key="14">
    <source>
        <dbReference type="ARBA" id="ARBA00048403"/>
    </source>
</evidence>
<dbReference type="UniPathway" id="UPA00559"/>
<feature type="region of interest" description="Disordered" evidence="15">
    <location>
        <begin position="1"/>
        <end position="20"/>
    </location>
</feature>
<comment type="cofactor">
    <cofactor evidence="1">
        <name>[4Fe-4S] cluster</name>
        <dbReference type="ChEBI" id="CHEBI:49883"/>
    </cofactor>
</comment>
<dbReference type="Gene3D" id="3.40.50.11840">
    <property type="entry name" value="Diphthamide synthesis DPH1/DPH2 domain 1"/>
    <property type="match status" value="1"/>
</dbReference>
<keyword evidence="17" id="KW-1185">Reference proteome</keyword>
<dbReference type="Gene3D" id="3.40.50.11850">
    <property type="entry name" value="Diphthamide synthesis DPH1/DPH2 domain 2"/>
    <property type="match status" value="1"/>
</dbReference>
<evidence type="ECO:0000256" key="7">
    <source>
        <dbReference type="ARBA" id="ARBA00022691"/>
    </source>
</evidence>
<feature type="compositionally biased region" description="Basic residues" evidence="15">
    <location>
        <begin position="435"/>
        <end position="446"/>
    </location>
</feature>
<dbReference type="AlphaFoldDB" id="A0A137PHL9"/>
<dbReference type="Proteomes" id="UP000070444">
    <property type="component" value="Unassembled WGS sequence"/>
</dbReference>
<sequence>MSNEVNNKGGETLVQSEAVKPRRRIVGRKKVTTTAKTDSTPGVMDVEETSVEIYKGDGSKSSASGGKKPRVLNQIPEDILNNVQLQQAIKQLPNNYNFEIFKTIWQIRKFESKKVALQFPEGLLMFACTISDILERFCGVETLIMGDVTYGACCVDDYTAKALECDFLVHYGHSCLVPVDITSIKTMYVFVDIGIDLTHFIDTVKFNFDNGTKIALVGTIQFGTAIQASRQLLQTDFEVSVPQSKPLSPGEILGCTAPKLKDQDIIIYLGDGRFHLEAIMIANPALPAYRYDPYSKKFTREYYEHEEMHSLRKHAIDQSAQCQKFGLILGTLGRQGSPVVLKNLQKRLEEKGKTCTVVLLSEIFPSKLDQFKDIDCWIQIACPRLSIDWGYAFTKPLLNPYEASVVLDSISYQETYPMDFYENDSLGNWTPNHGKGIRKPRVKPTPKSKLNQEMVEQPVVN</sequence>
<comment type="pathway">
    <text evidence="2">Protein modification; peptidyl-diphthamide biosynthesis.</text>
</comment>
<dbReference type="OMA" id="PGQVLGC"/>
<dbReference type="GO" id="GO:0046872">
    <property type="term" value="F:metal ion binding"/>
    <property type="evidence" value="ECO:0007669"/>
    <property type="project" value="UniProtKB-KW"/>
</dbReference>
<dbReference type="PANTHER" id="PTHR10762">
    <property type="entry name" value="DIPHTHAMIDE BIOSYNTHESIS PROTEIN"/>
    <property type="match status" value="1"/>
</dbReference>
<dbReference type="EC" id="2.5.1.108" evidence="4"/>
<dbReference type="InterPro" id="IPR042264">
    <property type="entry name" value="DPH1/DPH2_2"/>
</dbReference>
<keyword evidence="8" id="KW-0479">Metal-binding</keyword>
<keyword evidence="6" id="KW-0808">Transferase</keyword>
<dbReference type="FunFam" id="3.40.50.11840:FF:000001">
    <property type="entry name" value="2-(3-amino-3-carboxypropyl)histidine synthase subunit 1"/>
    <property type="match status" value="1"/>
</dbReference>
<dbReference type="FunFam" id="3.40.50.11850:FF:000001">
    <property type="entry name" value="2-(3-amino-3-carboxypropyl)histidine synthase subunit 1"/>
    <property type="match status" value="1"/>
</dbReference>
<reference evidence="16 17" key="1">
    <citation type="journal article" date="2015" name="Genome Biol. Evol.">
        <title>Phylogenomic analyses indicate that early fungi evolved digesting cell walls of algal ancestors of land plants.</title>
        <authorList>
            <person name="Chang Y."/>
            <person name="Wang S."/>
            <person name="Sekimoto S."/>
            <person name="Aerts A.L."/>
            <person name="Choi C."/>
            <person name="Clum A."/>
            <person name="LaButti K.M."/>
            <person name="Lindquist E.A."/>
            <person name="Yee Ngan C."/>
            <person name="Ohm R.A."/>
            <person name="Salamov A.A."/>
            <person name="Grigoriev I.V."/>
            <person name="Spatafora J.W."/>
            <person name="Berbee M.L."/>
        </authorList>
    </citation>
    <scope>NUCLEOTIDE SEQUENCE [LARGE SCALE GENOMIC DNA]</scope>
    <source>
        <strain evidence="16 17">NRRL 28638</strain>
    </source>
</reference>
<evidence type="ECO:0000313" key="16">
    <source>
        <dbReference type="EMBL" id="KXN74504.1"/>
    </source>
</evidence>
<dbReference type="GO" id="GO:0017183">
    <property type="term" value="P:protein histidyl modification to diphthamide"/>
    <property type="evidence" value="ECO:0007669"/>
    <property type="project" value="UniProtKB-UniPathway"/>
</dbReference>
<dbReference type="InterPro" id="IPR042265">
    <property type="entry name" value="DPH1/DPH2_3"/>
</dbReference>
<evidence type="ECO:0000256" key="13">
    <source>
        <dbReference type="ARBA" id="ARBA00032789"/>
    </source>
</evidence>
<dbReference type="InterPro" id="IPR042263">
    <property type="entry name" value="DPH1/DPH2_1"/>
</dbReference>
<evidence type="ECO:0000256" key="5">
    <source>
        <dbReference type="ARBA" id="ARBA00021915"/>
    </source>
</evidence>